<keyword evidence="2" id="KW-1133">Transmembrane helix</keyword>
<dbReference type="OrthoDB" id="483469at2"/>
<dbReference type="eggNOG" id="COG3167">
    <property type="taxonomic scope" value="Bacteria"/>
</dbReference>
<evidence type="ECO:0000256" key="2">
    <source>
        <dbReference type="SAM" id="Phobius"/>
    </source>
</evidence>
<evidence type="ECO:0008006" key="5">
    <source>
        <dbReference type="Google" id="ProtNLM"/>
    </source>
</evidence>
<keyword evidence="2" id="KW-0812">Transmembrane</keyword>
<protein>
    <recommendedName>
        <fullName evidence="5">Tfp pilus assembly protein PilO</fullName>
    </recommendedName>
</protein>
<gene>
    <name evidence="3" type="ORF">Cylst_4340</name>
</gene>
<evidence type="ECO:0000313" key="3">
    <source>
        <dbReference type="EMBL" id="AFZ26432.1"/>
    </source>
</evidence>
<reference evidence="3 4" key="1">
    <citation type="submission" date="2012-06" db="EMBL/GenBank/DDBJ databases">
        <title>Finished chromosome of genome of Cylindrospermum stagnale PCC 7417.</title>
        <authorList>
            <consortium name="US DOE Joint Genome Institute"/>
            <person name="Gugger M."/>
            <person name="Coursin T."/>
            <person name="Rippka R."/>
            <person name="Tandeau De Marsac N."/>
            <person name="Huntemann M."/>
            <person name="Wei C.-L."/>
            <person name="Han J."/>
            <person name="Detter J.C."/>
            <person name="Han C."/>
            <person name="Tapia R."/>
            <person name="Chen A."/>
            <person name="Kyrpides N."/>
            <person name="Mavromatis K."/>
            <person name="Markowitz V."/>
            <person name="Szeto E."/>
            <person name="Ivanova N."/>
            <person name="Pagani I."/>
            <person name="Pati A."/>
            <person name="Goodwin L."/>
            <person name="Nordberg H.P."/>
            <person name="Cantor M.N."/>
            <person name="Hua S.X."/>
            <person name="Woyke T."/>
            <person name="Kerfeld C.A."/>
        </authorList>
    </citation>
    <scope>NUCLEOTIDE SEQUENCE [LARGE SCALE GENOMIC DNA]</scope>
    <source>
        <strain evidence="3 4">PCC 7417</strain>
    </source>
</reference>
<dbReference type="STRING" id="56107.Cylst_4340"/>
<evidence type="ECO:0000313" key="4">
    <source>
        <dbReference type="Proteomes" id="UP000010475"/>
    </source>
</evidence>
<dbReference type="Proteomes" id="UP000010475">
    <property type="component" value="Chromosome"/>
</dbReference>
<dbReference type="HOGENOM" id="CLU_086007_1_0_3"/>
<organism evidence="3 4">
    <name type="scientific">Cylindrospermum stagnale PCC 7417</name>
    <dbReference type="NCBI Taxonomy" id="56107"/>
    <lineage>
        <taxon>Bacteria</taxon>
        <taxon>Bacillati</taxon>
        <taxon>Cyanobacteriota</taxon>
        <taxon>Cyanophyceae</taxon>
        <taxon>Nostocales</taxon>
        <taxon>Nostocaceae</taxon>
        <taxon>Cylindrospermum</taxon>
    </lineage>
</organism>
<evidence type="ECO:0000256" key="1">
    <source>
        <dbReference type="SAM" id="Coils"/>
    </source>
</evidence>
<proteinExistence type="predicted"/>
<dbReference type="KEGG" id="csg:Cylst_4340"/>
<name>K9X424_9NOST</name>
<keyword evidence="1" id="KW-0175">Coiled coil</keyword>
<feature type="coiled-coil region" evidence="1">
    <location>
        <begin position="63"/>
        <end position="107"/>
    </location>
</feature>
<keyword evidence="2" id="KW-0472">Membrane</keyword>
<keyword evidence="4" id="KW-1185">Reference proteome</keyword>
<dbReference type="RefSeq" id="WP_015209674.1">
    <property type="nucleotide sequence ID" value="NC_019757.1"/>
</dbReference>
<dbReference type="EMBL" id="CP003642">
    <property type="protein sequence ID" value="AFZ26432.1"/>
    <property type="molecule type" value="Genomic_DNA"/>
</dbReference>
<accession>K9X424</accession>
<dbReference type="PATRIC" id="fig|56107.3.peg.4758"/>
<feature type="transmembrane region" description="Helical" evidence="2">
    <location>
        <begin position="35"/>
        <end position="56"/>
    </location>
</feature>
<sequence length="259" mass="28367">MTFTDDLNFAEQGGVFDEGTPPYPVVFGISFTPPMIGIIVGTLGFLGAVYMLLNLVMPAWESYQQQQEKSNGLQGQIDQKKIQVKQADKVKEELAQAKQQKSQVLSLFANEKTLDTLLLDMNRLVQSASNGKSPVNGVGAQMKKFVPASNKPEIITDSTLGVQVDNKLKRLNTNVEIVGTFEQTQSIIRNIERLQPLLILKDFQSTLTPPEVTSSEDKNKGVRNAPAKITTSFQIQALMPLTPEDEATIATAAKATAKK</sequence>
<dbReference type="AlphaFoldDB" id="K9X424"/>